<evidence type="ECO:0000313" key="3">
    <source>
        <dbReference type="Proteomes" id="UP001057375"/>
    </source>
</evidence>
<dbReference type="Proteomes" id="UP001057375">
    <property type="component" value="Unassembled WGS sequence"/>
</dbReference>
<dbReference type="PROSITE" id="PS50878">
    <property type="entry name" value="RT_POL"/>
    <property type="match status" value="1"/>
</dbReference>
<protein>
    <recommendedName>
        <fullName evidence="1">Reverse transcriptase domain-containing protein</fullName>
    </recommendedName>
</protein>
<proteinExistence type="predicted"/>
<evidence type="ECO:0000313" key="2">
    <source>
        <dbReference type="EMBL" id="GKT29508.1"/>
    </source>
</evidence>
<dbReference type="Pfam" id="PF00078">
    <property type="entry name" value="RVT_1"/>
    <property type="match status" value="1"/>
</dbReference>
<dbReference type="InterPro" id="IPR000477">
    <property type="entry name" value="RT_dom"/>
</dbReference>
<dbReference type="EMBL" id="BQXS01008362">
    <property type="protein sequence ID" value="GKT29508.1"/>
    <property type="molecule type" value="Genomic_DNA"/>
</dbReference>
<comment type="caution">
    <text evidence="2">The sequence shown here is derived from an EMBL/GenBank/DDBJ whole genome shotgun (WGS) entry which is preliminary data.</text>
</comment>
<evidence type="ECO:0000259" key="1">
    <source>
        <dbReference type="PROSITE" id="PS50878"/>
    </source>
</evidence>
<dbReference type="InterPro" id="IPR043502">
    <property type="entry name" value="DNA/RNA_pol_sf"/>
</dbReference>
<gene>
    <name evidence="2" type="ORF">ADUPG1_005272</name>
</gene>
<name>A0ABQ5KAC3_9EUKA</name>
<sequence length="142" mass="15364">MGGVDGCLMNVMTVRSFLSDHEDHCAMCLDISDAYGSVPTALLDAVLRKICSTETFNFLASCFSVTIHTSDGQTVVTLRGLPQGLNLSPIYFNLCLDCCIPTSIRTHLCTFADDLIVLAKGYLNLQSMVDSLVVNLSHGNLL</sequence>
<feature type="domain" description="Reverse transcriptase" evidence="1">
    <location>
        <begin position="1"/>
        <end position="142"/>
    </location>
</feature>
<keyword evidence="3" id="KW-1185">Reference proteome</keyword>
<dbReference type="InterPro" id="IPR043128">
    <property type="entry name" value="Rev_trsase/Diguanyl_cyclase"/>
</dbReference>
<dbReference type="Gene3D" id="3.30.70.270">
    <property type="match status" value="1"/>
</dbReference>
<dbReference type="SUPFAM" id="SSF56672">
    <property type="entry name" value="DNA/RNA polymerases"/>
    <property type="match status" value="1"/>
</dbReference>
<organism evidence="2 3">
    <name type="scientific">Aduncisulcus paluster</name>
    <dbReference type="NCBI Taxonomy" id="2918883"/>
    <lineage>
        <taxon>Eukaryota</taxon>
        <taxon>Metamonada</taxon>
        <taxon>Carpediemonas-like organisms</taxon>
        <taxon>Aduncisulcus</taxon>
    </lineage>
</organism>
<accession>A0ABQ5KAC3</accession>
<reference evidence="2" key="1">
    <citation type="submission" date="2022-03" db="EMBL/GenBank/DDBJ databases">
        <title>Draft genome sequence of Aduncisulcus paluster, a free-living microaerophilic Fornicata.</title>
        <authorList>
            <person name="Yuyama I."/>
            <person name="Kume K."/>
            <person name="Tamura T."/>
            <person name="Inagaki Y."/>
            <person name="Hashimoto T."/>
        </authorList>
    </citation>
    <scope>NUCLEOTIDE SEQUENCE</scope>
    <source>
        <strain evidence="2">NY0171</strain>
    </source>
</reference>
<dbReference type="Gene3D" id="3.10.10.10">
    <property type="entry name" value="HIV Type 1 Reverse Transcriptase, subunit A, domain 1"/>
    <property type="match status" value="1"/>
</dbReference>
<feature type="non-terminal residue" evidence="2">
    <location>
        <position position="142"/>
    </location>
</feature>